<evidence type="ECO:0000313" key="6">
    <source>
        <dbReference type="Proteomes" id="UP000095591"/>
    </source>
</evidence>
<organism evidence="2 6">
    <name type="scientific">Parabacteroides distasonis</name>
    <dbReference type="NCBI Taxonomy" id="823"/>
    <lineage>
        <taxon>Bacteria</taxon>
        <taxon>Pseudomonadati</taxon>
        <taxon>Bacteroidota</taxon>
        <taxon>Bacteroidia</taxon>
        <taxon>Bacteroidales</taxon>
        <taxon>Tannerellaceae</taxon>
        <taxon>Parabacteroides</taxon>
    </lineage>
</organism>
<reference evidence="2 6" key="1">
    <citation type="submission" date="2015-09" db="EMBL/GenBank/DDBJ databases">
        <authorList>
            <consortium name="Pathogen Informatics"/>
        </authorList>
    </citation>
    <scope>NUCLEOTIDE SEQUENCE [LARGE SCALE GENOMIC DNA]</scope>
    <source>
        <strain evidence="2 6">2789STDY5608872</strain>
    </source>
</reference>
<dbReference type="Proteomes" id="UP000315827">
    <property type="component" value="Unassembled WGS sequence"/>
</dbReference>
<dbReference type="AlphaFoldDB" id="A0A173RRG6"/>
<feature type="transmembrane region" description="Helical" evidence="1">
    <location>
        <begin position="56"/>
        <end position="75"/>
    </location>
</feature>
<name>A0A173RRG6_PARDI</name>
<dbReference type="EMBL" id="JAQMPX010000151">
    <property type="protein sequence ID" value="MDB9140911.1"/>
    <property type="molecule type" value="Genomic_DNA"/>
</dbReference>
<evidence type="ECO:0000313" key="7">
    <source>
        <dbReference type="Proteomes" id="UP000315827"/>
    </source>
</evidence>
<dbReference type="RefSeq" id="WP_044545084.1">
    <property type="nucleotide sequence ID" value="NZ_CDRH01000148.1"/>
</dbReference>
<reference evidence="5" key="4">
    <citation type="submission" date="2023-03" db="EMBL/GenBank/DDBJ databases">
        <title>Parabacteroides distasonis, a bacteria resistant against UC.</title>
        <authorList>
            <person name="Dai W."/>
        </authorList>
    </citation>
    <scope>NUCLEOTIDE SEQUENCE</scope>
    <source>
        <strain evidence="5">F1-28</strain>
    </source>
</reference>
<reference evidence="4 7" key="2">
    <citation type="submission" date="2019-07" db="EMBL/GenBank/DDBJ databases">
        <title>Genome sequencing of Parabacteroides distasonis iSURF_7.</title>
        <authorList>
            <person name="Degefu H.N."/>
            <person name="Ruoff K.L."/>
            <person name="Price C.E."/>
            <person name="Valls R.A."/>
            <person name="O'Toole G.A."/>
        </authorList>
    </citation>
    <scope>NUCLEOTIDE SEQUENCE [LARGE SCALE GENOMIC DNA]</scope>
    <source>
        <strain evidence="4 7">CFPLTA003_1B</strain>
    </source>
</reference>
<proteinExistence type="predicted"/>
<accession>A0A173RRG6</accession>
<reference evidence="3" key="3">
    <citation type="submission" date="2023-01" db="EMBL/GenBank/DDBJ databases">
        <title>Human gut microbiome strain richness.</title>
        <authorList>
            <person name="Chen-Liaw A."/>
        </authorList>
    </citation>
    <scope>NUCLEOTIDE SEQUENCE</scope>
    <source>
        <strain evidence="3">D35st1_E5_D35t1_190705</strain>
    </source>
</reference>
<keyword evidence="1" id="KW-1133">Transmembrane helix</keyword>
<keyword evidence="1" id="KW-0472">Membrane</keyword>
<dbReference type="Proteomes" id="UP000095591">
    <property type="component" value="Unassembled WGS sequence"/>
</dbReference>
<evidence type="ECO:0000313" key="4">
    <source>
        <dbReference type="EMBL" id="TWV62082.1"/>
    </source>
</evidence>
<dbReference type="InterPro" id="IPR046568">
    <property type="entry name" value="DUF6722"/>
</dbReference>
<sequence>MKEKDKRRDARGESRERAKCQRETLGKYFYDLSKLTFTALVLGGIAMLFQSEKIEISMIGMFMVGILFSVGLAFCGNKILK</sequence>
<evidence type="ECO:0000313" key="5">
    <source>
        <dbReference type="EMBL" id="WET65701.1"/>
    </source>
</evidence>
<dbReference type="Proteomes" id="UP001211522">
    <property type="component" value="Unassembled WGS sequence"/>
</dbReference>
<dbReference type="EMBL" id="CP120353">
    <property type="protein sequence ID" value="WET65701.1"/>
    <property type="molecule type" value="Genomic_DNA"/>
</dbReference>
<dbReference type="Proteomes" id="UP001221009">
    <property type="component" value="Chromosome"/>
</dbReference>
<keyword evidence="1" id="KW-0812">Transmembrane</keyword>
<evidence type="ECO:0000313" key="3">
    <source>
        <dbReference type="EMBL" id="MDB9140911.1"/>
    </source>
</evidence>
<gene>
    <name evidence="2" type="ORF">ERS852429_00659</name>
    <name evidence="4" type="ORF">FSA05_08270</name>
    <name evidence="5" type="ORF">P2T59_06855</name>
    <name evidence="3" type="ORF">PN612_20715</name>
</gene>
<dbReference type="EMBL" id="VOHW01000004">
    <property type="protein sequence ID" value="TWV62082.1"/>
    <property type="molecule type" value="Genomic_DNA"/>
</dbReference>
<feature type="transmembrane region" description="Helical" evidence="1">
    <location>
        <begin position="28"/>
        <end position="50"/>
    </location>
</feature>
<dbReference type="EMBL" id="CYXP01000001">
    <property type="protein sequence ID" value="CUM80552.1"/>
    <property type="molecule type" value="Genomic_DNA"/>
</dbReference>
<evidence type="ECO:0000313" key="2">
    <source>
        <dbReference type="EMBL" id="CUM80552.1"/>
    </source>
</evidence>
<dbReference type="Pfam" id="PF20482">
    <property type="entry name" value="DUF6722"/>
    <property type="match status" value="1"/>
</dbReference>
<evidence type="ECO:0000256" key="1">
    <source>
        <dbReference type="SAM" id="Phobius"/>
    </source>
</evidence>
<protein>
    <submittedName>
        <fullName evidence="2">Uncharacterized protein</fullName>
    </submittedName>
</protein>